<organism evidence="1 2">
    <name type="scientific">Hypsibius exemplaris</name>
    <name type="common">Freshwater tardigrade</name>
    <dbReference type="NCBI Taxonomy" id="2072580"/>
    <lineage>
        <taxon>Eukaryota</taxon>
        <taxon>Metazoa</taxon>
        <taxon>Ecdysozoa</taxon>
        <taxon>Tardigrada</taxon>
        <taxon>Eutardigrada</taxon>
        <taxon>Parachela</taxon>
        <taxon>Hypsibioidea</taxon>
        <taxon>Hypsibiidae</taxon>
        <taxon>Hypsibius</taxon>
    </lineage>
</organism>
<evidence type="ECO:0000313" key="1">
    <source>
        <dbReference type="EMBL" id="OWA54935.1"/>
    </source>
</evidence>
<keyword evidence="2" id="KW-1185">Reference proteome</keyword>
<proteinExistence type="predicted"/>
<sequence>MHSPSLDQNAYYETSEDLCFRFVVVAVWKLGGSNGVQRIAFACSIADADTLVVKVQIVEPESAKSDKATQAKEIVRTPSTSNNLLGASDASIVHLGWRTAFRQPPSFIVRFQKPNSNITQRSRRLSQDSNVIE</sequence>
<name>A0A9X6RPH5_HYPEX</name>
<dbReference type="Proteomes" id="UP000192578">
    <property type="component" value="Unassembled WGS sequence"/>
</dbReference>
<accession>A0A9X6RPH5</accession>
<gene>
    <name evidence="1" type="ORF">BV898_19322</name>
</gene>
<dbReference type="AlphaFoldDB" id="A0A9X6RPH5"/>
<dbReference type="EMBL" id="MTYJ01000487">
    <property type="protein sequence ID" value="OWA54935.1"/>
    <property type="molecule type" value="Genomic_DNA"/>
</dbReference>
<protein>
    <submittedName>
        <fullName evidence="1">Uncharacterized protein</fullName>
    </submittedName>
</protein>
<comment type="caution">
    <text evidence="1">The sequence shown here is derived from an EMBL/GenBank/DDBJ whole genome shotgun (WGS) entry which is preliminary data.</text>
</comment>
<evidence type="ECO:0000313" key="2">
    <source>
        <dbReference type="Proteomes" id="UP000192578"/>
    </source>
</evidence>
<reference evidence="2" key="1">
    <citation type="submission" date="2017-01" db="EMBL/GenBank/DDBJ databases">
        <title>Comparative genomics of anhydrobiosis in the tardigrade Hypsibius dujardini.</title>
        <authorList>
            <person name="Yoshida Y."/>
            <person name="Koutsovoulos G."/>
            <person name="Laetsch D."/>
            <person name="Stevens L."/>
            <person name="Kumar S."/>
            <person name="Horikawa D."/>
            <person name="Ishino K."/>
            <person name="Komine S."/>
            <person name="Tomita M."/>
            <person name="Blaxter M."/>
            <person name="Arakawa K."/>
        </authorList>
    </citation>
    <scope>NUCLEOTIDE SEQUENCE [LARGE SCALE GENOMIC DNA]</scope>
    <source>
        <strain evidence="2">Z151</strain>
    </source>
</reference>